<dbReference type="GO" id="GO:0015031">
    <property type="term" value="P:protein transport"/>
    <property type="evidence" value="ECO:0007669"/>
    <property type="project" value="InterPro"/>
</dbReference>
<keyword evidence="14" id="KW-1185">Reference proteome</keyword>
<dbReference type="Pfam" id="PF25994">
    <property type="entry name" value="HH_AprE"/>
    <property type="match status" value="1"/>
</dbReference>
<dbReference type="PANTHER" id="PTHR30386">
    <property type="entry name" value="MEMBRANE FUSION SUBUNIT OF EMRAB-TOLC MULTIDRUG EFFLUX PUMP"/>
    <property type="match status" value="1"/>
</dbReference>
<keyword evidence="3 9" id="KW-0813">Transport</keyword>
<evidence type="ECO:0000256" key="9">
    <source>
        <dbReference type="RuleBase" id="RU365093"/>
    </source>
</evidence>
<dbReference type="InterPro" id="IPR058781">
    <property type="entry name" value="HH_AprE-like"/>
</dbReference>
<keyword evidence="7 9" id="KW-1133">Transmembrane helix</keyword>
<keyword evidence="10" id="KW-0175">Coiled coil</keyword>
<sequence length="416" mass="45055">MSAPATDPPAREAAEAPTDIRRSLRIGWLLLALGFGGFLVWAGLVPLDEGVPAPAVIVIEQQSTQIQHPSGGVVHAVGVREGQKVRAGDMLIQLNDVDTKAGLDTARIQWISLRASEARLVAEQAGAASLVFPPDLLAVRTEPIAQQQMTLQQELFATRRRALVSELGALQQQMAATQANLAGAQQSLAAREQQLALIEQELAGVRQMVADGFTPRTRQSELERQAAEVRAGVADLRGTRARLTETVAEVRLRHQQRQQEYRREVETQLSEVRREAAAQGEKVKSASEGQSRTVIRAPVAGQVVGLAVQNPGGVVTPGTKLMEIVPDRAKLLLEAQVPTHLIDRVHAGLPADIHLQAFIDLPQLVVPGRVVSVSANSLTDAQTRSSYYLARVEVGPEGLAHLQGRELQPACRPKWW</sequence>
<keyword evidence="8 9" id="KW-0472">Membrane</keyword>
<keyword evidence="6 9" id="KW-0812">Transmembrane</keyword>
<dbReference type="PANTHER" id="PTHR30386:SF17">
    <property type="entry name" value="ALKALINE PROTEASE SECRETION PROTEIN APRE"/>
    <property type="match status" value="1"/>
</dbReference>
<evidence type="ECO:0000256" key="6">
    <source>
        <dbReference type="ARBA" id="ARBA00022692"/>
    </source>
</evidence>
<dbReference type="GO" id="GO:0005886">
    <property type="term" value="C:plasma membrane"/>
    <property type="evidence" value="ECO:0007669"/>
    <property type="project" value="UniProtKB-SubCell"/>
</dbReference>
<dbReference type="Gene3D" id="2.40.50.100">
    <property type="match status" value="1"/>
</dbReference>
<reference evidence="13 14" key="2">
    <citation type="submission" date="2020-06" db="EMBL/GenBank/DDBJ databases">
        <title>Ramlibacter rhizophilus sp. nov., isolated from rhizosphere soil of national flower Mugunghwa from South Korea.</title>
        <authorList>
            <person name="Zheng-Fei Y."/>
            <person name="Huan T."/>
        </authorList>
    </citation>
    <scope>NUCLEOTIDE SEQUENCE [LARGE SCALE GENOMIC DNA]</scope>
    <source>
        <strain evidence="13 14">B156</strain>
    </source>
</reference>
<evidence type="ECO:0000313" key="13">
    <source>
        <dbReference type="EMBL" id="NNU44430.1"/>
    </source>
</evidence>
<evidence type="ECO:0000256" key="3">
    <source>
        <dbReference type="ARBA" id="ARBA00022448"/>
    </source>
</evidence>
<comment type="similarity">
    <text evidence="2 9">Belongs to the membrane fusion protein (MFP) (TC 8.A.1) family.</text>
</comment>
<feature type="domain" description="AprE-like long alpha-helical hairpin" evidence="11">
    <location>
        <begin position="100"/>
        <end position="287"/>
    </location>
</feature>
<evidence type="ECO:0000256" key="5">
    <source>
        <dbReference type="ARBA" id="ARBA00022519"/>
    </source>
</evidence>
<dbReference type="EMBL" id="JABFCS010000001">
    <property type="protein sequence ID" value="NNU44430.1"/>
    <property type="molecule type" value="Genomic_DNA"/>
</dbReference>
<dbReference type="AlphaFoldDB" id="A0A849KAG1"/>
<dbReference type="Proteomes" id="UP000552954">
    <property type="component" value="Unassembled WGS sequence"/>
</dbReference>
<evidence type="ECO:0000256" key="7">
    <source>
        <dbReference type="ARBA" id="ARBA00022989"/>
    </source>
</evidence>
<dbReference type="InterPro" id="IPR010129">
    <property type="entry name" value="T1SS_HlyD"/>
</dbReference>
<dbReference type="PRINTS" id="PR01490">
    <property type="entry name" value="RTXTOXIND"/>
</dbReference>
<dbReference type="RefSeq" id="WP_171561170.1">
    <property type="nucleotide sequence ID" value="NZ_JABFCS010000001.1"/>
</dbReference>
<dbReference type="NCBIfam" id="TIGR01843">
    <property type="entry name" value="type_I_hlyD"/>
    <property type="match status" value="1"/>
</dbReference>
<reference evidence="13 14" key="1">
    <citation type="submission" date="2020-05" db="EMBL/GenBank/DDBJ databases">
        <authorList>
            <person name="Khan S.A."/>
            <person name="Jeon C.O."/>
            <person name="Chun B.H."/>
        </authorList>
    </citation>
    <scope>NUCLEOTIDE SEQUENCE [LARGE SCALE GENOMIC DNA]</scope>
    <source>
        <strain evidence="13 14">B156</strain>
    </source>
</reference>
<protein>
    <recommendedName>
        <fullName evidence="9">Membrane fusion protein (MFP) family protein</fullName>
    </recommendedName>
</protein>
<feature type="coiled-coil region" evidence="10">
    <location>
        <begin position="160"/>
        <end position="201"/>
    </location>
</feature>
<evidence type="ECO:0000259" key="12">
    <source>
        <dbReference type="Pfam" id="PF26002"/>
    </source>
</evidence>
<comment type="subcellular location">
    <subcellularLocation>
        <location evidence="1 9">Cell inner membrane</location>
        <topology evidence="1 9">Single-pass membrane protein</topology>
    </subcellularLocation>
</comment>
<evidence type="ECO:0000256" key="8">
    <source>
        <dbReference type="ARBA" id="ARBA00023136"/>
    </source>
</evidence>
<comment type="caution">
    <text evidence="13">The sequence shown here is derived from an EMBL/GenBank/DDBJ whole genome shotgun (WGS) entry which is preliminary data.</text>
</comment>
<evidence type="ECO:0000313" key="14">
    <source>
        <dbReference type="Proteomes" id="UP000552954"/>
    </source>
</evidence>
<dbReference type="Gene3D" id="2.40.30.170">
    <property type="match status" value="1"/>
</dbReference>
<dbReference type="InterPro" id="IPR058982">
    <property type="entry name" value="Beta-barrel_AprE"/>
</dbReference>
<evidence type="ECO:0000256" key="1">
    <source>
        <dbReference type="ARBA" id="ARBA00004377"/>
    </source>
</evidence>
<dbReference type="SUPFAM" id="SSF56954">
    <property type="entry name" value="Outer membrane efflux proteins (OEP)"/>
    <property type="match status" value="1"/>
</dbReference>
<keyword evidence="4 9" id="KW-1003">Cell membrane</keyword>
<evidence type="ECO:0000256" key="4">
    <source>
        <dbReference type="ARBA" id="ARBA00022475"/>
    </source>
</evidence>
<evidence type="ECO:0000256" key="10">
    <source>
        <dbReference type="SAM" id="Coils"/>
    </source>
</evidence>
<feature type="transmembrane region" description="Helical" evidence="9">
    <location>
        <begin position="26"/>
        <end position="44"/>
    </location>
</feature>
<name>A0A849KAG1_9BURK</name>
<accession>A0A849KAG1</accession>
<organism evidence="13 14">
    <name type="scientific">Ramlibacter montanisoli</name>
    <dbReference type="NCBI Taxonomy" id="2732512"/>
    <lineage>
        <taxon>Bacteria</taxon>
        <taxon>Pseudomonadati</taxon>
        <taxon>Pseudomonadota</taxon>
        <taxon>Betaproteobacteria</taxon>
        <taxon>Burkholderiales</taxon>
        <taxon>Comamonadaceae</taxon>
        <taxon>Ramlibacter</taxon>
    </lineage>
</organism>
<dbReference type="Pfam" id="PF26002">
    <property type="entry name" value="Beta-barrel_AprE"/>
    <property type="match status" value="1"/>
</dbReference>
<gene>
    <name evidence="13" type="ORF">HK415_16525</name>
</gene>
<keyword evidence="5 9" id="KW-0997">Cell inner membrane</keyword>
<evidence type="ECO:0000256" key="2">
    <source>
        <dbReference type="ARBA" id="ARBA00009477"/>
    </source>
</evidence>
<evidence type="ECO:0000259" key="11">
    <source>
        <dbReference type="Pfam" id="PF25994"/>
    </source>
</evidence>
<feature type="domain" description="AprE-like beta-barrel" evidence="12">
    <location>
        <begin position="331"/>
        <end position="409"/>
    </location>
</feature>
<proteinExistence type="inferred from homology"/>
<dbReference type="InterPro" id="IPR050739">
    <property type="entry name" value="MFP"/>
</dbReference>